<organism evidence="1 2">
    <name type="scientific">Sphaerulina musiva (strain SO2202)</name>
    <name type="common">Poplar stem canker fungus</name>
    <name type="synonym">Septoria musiva</name>
    <dbReference type="NCBI Taxonomy" id="692275"/>
    <lineage>
        <taxon>Eukaryota</taxon>
        <taxon>Fungi</taxon>
        <taxon>Dikarya</taxon>
        <taxon>Ascomycota</taxon>
        <taxon>Pezizomycotina</taxon>
        <taxon>Dothideomycetes</taxon>
        <taxon>Dothideomycetidae</taxon>
        <taxon>Mycosphaerellales</taxon>
        <taxon>Mycosphaerellaceae</taxon>
        <taxon>Sphaerulina</taxon>
    </lineage>
</organism>
<dbReference type="HOGENOM" id="CLU_082473_2_1_1"/>
<dbReference type="EMBL" id="KB456265">
    <property type="protein sequence ID" value="EMF11946.1"/>
    <property type="molecule type" value="Genomic_DNA"/>
</dbReference>
<dbReference type="OMA" id="ESQYWFH"/>
<protein>
    <submittedName>
        <fullName evidence="1">Uncharacterized protein</fullName>
    </submittedName>
</protein>
<keyword evidence="2" id="KW-1185">Reference proteome</keyword>
<dbReference type="AlphaFoldDB" id="N1QL77"/>
<dbReference type="Proteomes" id="UP000016931">
    <property type="component" value="Unassembled WGS sequence"/>
</dbReference>
<gene>
    <name evidence="1" type="ORF">SEPMUDRAFT_156843</name>
</gene>
<dbReference type="GeneID" id="27904835"/>
<dbReference type="OrthoDB" id="5422293at2759"/>
<dbReference type="eggNOG" id="ENOG502SE3I">
    <property type="taxonomic scope" value="Eukaryota"/>
</dbReference>
<dbReference type="RefSeq" id="XP_016760067.1">
    <property type="nucleotide sequence ID" value="XM_016907698.1"/>
</dbReference>
<evidence type="ECO:0000313" key="1">
    <source>
        <dbReference type="EMBL" id="EMF11946.1"/>
    </source>
</evidence>
<name>N1QL77_SPHMS</name>
<reference evidence="1 2" key="1">
    <citation type="journal article" date="2012" name="PLoS Pathog.">
        <title>Diverse lifestyles and strategies of plant pathogenesis encoded in the genomes of eighteen Dothideomycetes fungi.</title>
        <authorList>
            <person name="Ohm R.A."/>
            <person name="Feau N."/>
            <person name="Henrissat B."/>
            <person name="Schoch C.L."/>
            <person name="Horwitz B.A."/>
            <person name="Barry K.W."/>
            <person name="Condon B.J."/>
            <person name="Copeland A.C."/>
            <person name="Dhillon B."/>
            <person name="Glaser F."/>
            <person name="Hesse C.N."/>
            <person name="Kosti I."/>
            <person name="LaButti K."/>
            <person name="Lindquist E.A."/>
            <person name="Lucas S."/>
            <person name="Salamov A.A."/>
            <person name="Bradshaw R.E."/>
            <person name="Ciuffetti L."/>
            <person name="Hamelin R.C."/>
            <person name="Kema G.H.J."/>
            <person name="Lawrence C."/>
            <person name="Scott J.A."/>
            <person name="Spatafora J.W."/>
            <person name="Turgeon B.G."/>
            <person name="de Wit P.J.G.M."/>
            <person name="Zhong S."/>
            <person name="Goodwin S.B."/>
            <person name="Grigoriev I.V."/>
        </authorList>
    </citation>
    <scope>NUCLEOTIDE SEQUENCE [LARGE SCALE GENOMIC DNA]</scope>
    <source>
        <strain evidence="1 2">SO2202</strain>
    </source>
</reference>
<sequence length="214" mass="24547">MALLTNDDIRTVIAGATRPLDLLQRLASGPIEQLTLPTPLPDPQHFLHNRELIWQRYDSITVLRQVSLFQRNDSPSRSIYRMCEFLSADFPNQLMLEMQYFWHHEEPQWTLAAIPDPRETNVERYAILASLVESLVTAFNARLALGLRRGRESIVAKSDQIRSTPGERAPFWTCKVPRLSYELCLYDAGPYFVPTDEPFSNRNIIANAGNLFSI</sequence>
<evidence type="ECO:0000313" key="2">
    <source>
        <dbReference type="Proteomes" id="UP000016931"/>
    </source>
</evidence>
<proteinExistence type="predicted"/>
<accession>N1QL77</accession>